<gene>
    <name evidence="2" type="ORF">SDC9_108564</name>
</gene>
<keyword evidence="1" id="KW-0472">Membrane</keyword>
<protein>
    <submittedName>
        <fullName evidence="2">Uncharacterized protein</fullName>
    </submittedName>
</protein>
<organism evidence="2">
    <name type="scientific">bioreactor metagenome</name>
    <dbReference type="NCBI Taxonomy" id="1076179"/>
    <lineage>
        <taxon>unclassified sequences</taxon>
        <taxon>metagenomes</taxon>
        <taxon>ecological metagenomes</taxon>
    </lineage>
</organism>
<evidence type="ECO:0000313" key="2">
    <source>
        <dbReference type="EMBL" id="MPM61704.1"/>
    </source>
</evidence>
<accession>A0A645BIZ1</accession>
<comment type="caution">
    <text evidence="2">The sequence shown here is derived from an EMBL/GenBank/DDBJ whole genome shotgun (WGS) entry which is preliminary data.</text>
</comment>
<proteinExistence type="predicted"/>
<reference evidence="2" key="1">
    <citation type="submission" date="2019-08" db="EMBL/GenBank/DDBJ databases">
        <authorList>
            <person name="Kucharzyk K."/>
            <person name="Murdoch R.W."/>
            <person name="Higgins S."/>
            <person name="Loffler F."/>
        </authorList>
    </citation>
    <scope>NUCLEOTIDE SEQUENCE</scope>
</reference>
<feature type="transmembrane region" description="Helical" evidence="1">
    <location>
        <begin position="58"/>
        <end position="77"/>
    </location>
</feature>
<evidence type="ECO:0000256" key="1">
    <source>
        <dbReference type="SAM" id="Phobius"/>
    </source>
</evidence>
<sequence length="80" mass="9194">MIQPQKEFTSKPDWHPEPLELTITFDEQLLPEFEVPNTTEVADALTTMLEAMSNDVRVTTIFLVKFFIFVTSLSTIVTKM</sequence>
<dbReference type="AlphaFoldDB" id="A0A645BIZ1"/>
<keyword evidence="1" id="KW-0812">Transmembrane</keyword>
<name>A0A645BIZ1_9ZZZZ</name>
<dbReference type="EMBL" id="VSSQ01018487">
    <property type="protein sequence ID" value="MPM61704.1"/>
    <property type="molecule type" value="Genomic_DNA"/>
</dbReference>
<keyword evidence="1" id="KW-1133">Transmembrane helix</keyword>